<keyword evidence="4" id="KW-1185">Reference proteome</keyword>
<accession>A0ABY2QT68</accession>
<dbReference type="Gene3D" id="3.30.2310.20">
    <property type="entry name" value="RelE-like"/>
    <property type="match status" value="1"/>
</dbReference>
<sequence length="149" mass="16152">MAVEKPSSVRRRIVFRPAAAADLKNLYLSIADEAGHERAGGYLARIEAACMSLETYPARGTVRDRVLPGLRIIPRVAIGTLADVLLVLGLLERLADLIDVRKDDLGLALSTEQGPRRGRSFAAALRKQKAQSETSQGDQDIVDPEGVSF</sequence>
<comment type="caution">
    <text evidence="3">The sequence shown here is derived from an EMBL/GenBank/DDBJ whole genome shotgun (WGS) entry which is preliminary data.</text>
</comment>
<dbReference type="InterPro" id="IPR007712">
    <property type="entry name" value="RelE/ParE_toxin"/>
</dbReference>
<dbReference type="EMBL" id="STGT01000004">
    <property type="protein sequence ID" value="THV12819.1"/>
    <property type="molecule type" value="Genomic_DNA"/>
</dbReference>
<evidence type="ECO:0000313" key="3">
    <source>
        <dbReference type="EMBL" id="THV12819.1"/>
    </source>
</evidence>
<dbReference type="Pfam" id="PF05016">
    <property type="entry name" value="ParE_toxin"/>
    <property type="match status" value="1"/>
</dbReference>
<proteinExistence type="predicted"/>
<reference evidence="3 4" key="1">
    <citation type="submission" date="2019-04" db="EMBL/GenBank/DDBJ databases">
        <title>Genome sequence of strain 7209-2.</title>
        <authorList>
            <person name="Gao J."/>
            <person name="Sun J."/>
        </authorList>
    </citation>
    <scope>NUCLEOTIDE SEQUENCE [LARGE SCALE GENOMIC DNA]</scope>
    <source>
        <strain evidence="3 4">7209-2</strain>
    </source>
</reference>
<evidence type="ECO:0000256" key="1">
    <source>
        <dbReference type="ARBA" id="ARBA00022649"/>
    </source>
</evidence>
<gene>
    <name evidence="3" type="ORF">E9677_16815</name>
</gene>
<evidence type="ECO:0000256" key="2">
    <source>
        <dbReference type="SAM" id="MobiDB-lite"/>
    </source>
</evidence>
<organism evidence="3 4">
    <name type="scientific">Rhizobium rhizophilum</name>
    <dbReference type="NCBI Taxonomy" id="1850373"/>
    <lineage>
        <taxon>Bacteria</taxon>
        <taxon>Pseudomonadati</taxon>
        <taxon>Pseudomonadota</taxon>
        <taxon>Alphaproteobacteria</taxon>
        <taxon>Hyphomicrobiales</taxon>
        <taxon>Rhizobiaceae</taxon>
        <taxon>Rhizobium/Agrobacterium group</taxon>
        <taxon>Rhizobium</taxon>
    </lineage>
</organism>
<protein>
    <submittedName>
        <fullName evidence="3">Type II toxin-antitoxin system RelE/ParE family toxin</fullName>
    </submittedName>
</protein>
<dbReference type="InterPro" id="IPR035093">
    <property type="entry name" value="RelE/ParE_toxin_dom_sf"/>
</dbReference>
<evidence type="ECO:0000313" key="4">
    <source>
        <dbReference type="Proteomes" id="UP000309667"/>
    </source>
</evidence>
<dbReference type="Proteomes" id="UP000309667">
    <property type="component" value="Unassembled WGS sequence"/>
</dbReference>
<feature type="region of interest" description="Disordered" evidence="2">
    <location>
        <begin position="111"/>
        <end position="149"/>
    </location>
</feature>
<name>A0ABY2QT68_9HYPH</name>
<keyword evidence="1" id="KW-1277">Toxin-antitoxin system</keyword>